<proteinExistence type="predicted"/>
<protein>
    <submittedName>
        <fullName evidence="3">Uncharacterized protein</fullName>
    </submittedName>
</protein>
<gene>
    <name evidence="3" type="ORF">GPA25_11520</name>
</gene>
<evidence type="ECO:0000256" key="2">
    <source>
        <dbReference type="SAM" id="SignalP"/>
    </source>
</evidence>
<reference evidence="3 4" key="1">
    <citation type="submission" date="2019-12" db="EMBL/GenBank/DDBJ databases">
        <title>Comparative genomics gives insights into the taxonomy of the Azoarcus-Aromatoleum group and reveals separate origins of nif in the plant-associated Azoarcus and non-plant-associated Aromatoleum sub-groups.</title>
        <authorList>
            <person name="Lafos M."/>
            <person name="Maluk M."/>
            <person name="Batista M."/>
            <person name="Junghare M."/>
            <person name="Carmona M."/>
            <person name="Faoro H."/>
            <person name="Cruz L.M."/>
            <person name="Battistoni F."/>
            <person name="De Souza E."/>
            <person name="Pedrosa F."/>
            <person name="Chen W.-M."/>
            <person name="Poole P.S."/>
            <person name="Dixon R.A."/>
            <person name="James E.K."/>
        </authorList>
    </citation>
    <scope>NUCLEOTIDE SEQUENCE [LARGE SCALE GENOMIC DNA]</scope>
    <source>
        <strain evidence="3 4">22Lin</strain>
    </source>
</reference>
<dbReference type="RefSeq" id="WP_169260536.1">
    <property type="nucleotide sequence ID" value="NZ_WTVQ01000017.1"/>
</dbReference>
<sequence length="148" mass="14606">MKLEMTLLAIAAATVATLAGSAFAAPDSAHGAGRARAPGANNGEVLVLVTKGSCDAAARGTITATPARVSGDSAPVQNVKSARGAGRARAPSPNDAGARALVPKGACEKVASGIDTVTPGNVARPTNGRSSGRARATSITKYLAAWWG</sequence>
<evidence type="ECO:0000256" key="1">
    <source>
        <dbReference type="SAM" id="MobiDB-lite"/>
    </source>
</evidence>
<feature type="region of interest" description="Disordered" evidence="1">
    <location>
        <begin position="68"/>
        <end position="97"/>
    </location>
</feature>
<feature type="chain" id="PRO_5047072331" evidence="2">
    <location>
        <begin position="25"/>
        <end position="148"/>
    </location>
</feature>
<keyword evidence="4" id="KW-1185">Reference proteome</keyword>
<evidence type="ECO:0000313" key="3">
    <source>
        <dbReference type="EMBL" id="NMG75386.1"/>
    </source>
</evidence>
<keyword evidence="2" id="KW-0732">Signal</keyword>
<feature type="signal peptide" evidence="2">
    <location>
        <begin position="1"/>
        <end position="24"/>
    </location>
</feature>
<organism evidence="3 4">
    <name type="scientific">Aromatoleum diolicum</name>
    <dbReference type="NCBI Taxonomy" id="75796"/>
    <lineage>
        <taxon>Bacteria</taxon>
        <taxon>Pseudomonadati</taxon>
        <taxon>Pseudomonadota</taxon>
        <taxon>Betaproteobacteria</taxon>
        <taxon>Rhodocyclales</taxon>
        <taxon>Rhodocyclaceae</taxon>
        <taxon>Aromatoleum</taxon>
    </lineage>
</organism>
<evidence type="ECO:0000313" key="4">
    <source>
        <dbReference type="Proteomes" id="UP000648984"/>
    </source>
</evidence>
<dbReference type="EMBL" id="WTVQ01000017">
    <property type="protein sequence ID" value="NMG75386.1"/>
    <property type="molecule type" value="Genomic_DNA"/>
</dbReference>
<accession>A0ABX1QEC9</accession>
<name>A0ABX1QEC9_9RHOO</name>
<comment type="caution">
    <text evidence="3">The sequence shown here is derived from an EMBL/GenBank/DDBJ whole genome shotgun (WGS) entry which is preliminary data.</text>
</comment>
<dbReference type="Proteomes" id="UP000648984">
    <property type="component" value="Unassembled WGS sequence"/>
</dbReference>